<feature type="compositionally biased region" description="Low complexity" evidence="7">
    <location>
        <begin position="104"/>
        <end position="114"/>
    </location>
</feature>
<keyword evidence="2" id="KW-0963">Cytoplasm</keyword>
<dbReference type="GO" id="GO:0005634">
    <property type="term" value="C:nucleus"/>
    <property type="evidence" value="ECO:0007669"/>
    <property type="project" value="TreeGrafter"/>
</dbReference>
<dbReference type="Pfam" id="PF00778">
    <property type="entry name" value="DIX"/>
    <property type="match status" value="1"/>
</dbReference>
<protein>
    <submittedName>
        <fullName evidence="8">Uncharacterized protein</fullName>
    </submittedName>
</protein>
<dbReference type="Gene3D" id="1.10.167.10">
    <property type="entry name" value="Regulator of G-protein Signalling 4, domain 2"/>
    <property type="match status" value="1"/>
</dbReference>
<evidence type="ECO:0000256" key="3">
    <source>
        <dbReference type="ARBA" id="ARBA00022553"/>
    </source>
</evidence>
<dbReference type="GO" id="GO:0032436">
    <property type="term" value="P:positive regulation of proteasomal ubiquitin-dependent protein catabolic process"/>
    <property type="evidence" value="ECO:0007669"/>
    <property type="project" value="TreeGrafter"/>
</dbReference>
<dbReference type="GO" id="GO:0060090">
    <property type="term" value="F:molecular adaptor activity"/>
    <property type="evidence" value="ECO:0007669"/>
    <property type="project" value="TreeGrafter"/>
</dbReference>
<keyword evidence="3" id="KW-0597">Phosphoprotein</keyword>
<gene>
    <name evidence="8" type="ORF">OFUS_LOCUS19146</name>
</gene>
<dbReference type="PROSITE" id="PS50841">
    <property type="entry name" value="DIX"/>
    <property type="match status" value="1"/>
</dbReference>
<dbReference type="GO" id="GO:0005886">
    <property type="term" value="C:plasma membrane"/>
    <property type="evidence" value="ECO:0007669"/>
    <property type="project" value="TreeGrafter"/>
</dbReference>
<dbReference type="InterPro" id="IPR024066">
    <property type="entry name" value="RGS_subdom1/3"/>
</dbReference>
<dbReference type="Pfam" id="PF08833">
    <property type="entry name" value="Axin_b-cat_bind"/>
    <property type="match status" value="1"/>
</dbReference>
<keyword evidence="5" id="KW-0013">ADP-ribosylation</keyword>
<feature type="compositionally biased region" description="Low complexity" evidence="7">
    <location>
        <begin position="84"/>
        <end position="94"/>
    </location>
</feature>
<dbReference type="InterPro" id="IPR038207">
    <property type="entry name" value="DIX_dom_sf"/>
</dbReference>
<dbReference type="GO" id="GO:0090090">
    <property type="term" value="P:negative regulation of canonical Wnt signaling pathway"/>
    <property type="evidence" value="ECO:0007669"/>
    <property type="project" value="InterPro"/>
</dbReference>
<dbReference type="SUPFAM" id="SSF48097">
    <property type="entry name" value="Regulator of G-protein signaling, RGS"/>
    <property type="match status" value="1"/>
</dbReference>
<evidence type="ECO:0000256" key="7">
    <source>
        <dbReference type="SAM" id="MobiDB-lite"/>
    </source>
</evidence>
<dbReference type="OrthoDB" id="10007451at2759"/>
<dbReference type="PANTHER" id="PTHR46102">
    <property type="entry name" value="AXIN"/>
    <property type="match status" value="1"/>
</dbReference>
<dbReference type="AlphaFoldDB" id="A0A8J1U4G3"/>
<feature type="compositionally biased region" description="Low complexity" evidence="7">
    <location>
        <begin position="324"/>
        <end position="333"/>
    </location>
</feature>
<comment type="subcellular location">
    <subcellularLocation>
        <location evidence="1">Cytoplasm</location>
    </subcellularLocation>
</comment>
<dbReference type="Pfam" id="PF00615">
    <property type="entry name" value="RGS"/>
    <property type="match status" value="1"/>
</dbReference>
<dbReference type="InterPro" id="IPR014936">
    <property type="entry name" value="Axin_b-cat-bd"/>
</dbReference>
<proteinExistence type="predicted"/>
<dbReference type="GO" id="GO:0016055">
    <property type="term" value="P:Wnt signaling pathway"/>
    <property type="evidence" value="ECO:0007669"/>
    <property type="project" value="UniProtKB-KW"/>
</dbReference>
<evidence type="ECO:0000256" key="6">
    <source>
        <dbReference type="ARBA" id="ARBA00022843"/>
    </source>
</evidence>
<accession>A0A8J1U4G3</accession>
<feature type="compositionally biased region" description="Low complexity" evidence="7">
    <location>
        <begin position="758"/>
        <end position="771"/>
    </location>
</feature>
<evidence type="ECO:0000256" key="1">
    <source>
        <dbReference type="ARBA" id="ARBA00004496"/>
    </source>
</evidence>
<dbReference type="GO" id="GO:0030877">
    <property type="term" value="C:beta-catenin destruction complex"/>
    <property type="evidence" value="ECO:0007669"/>
    <property type="project" value="TreeGrafter"/>
</dbReference>
<dbReference type="GO" id="GO:0005737">
    <property type="term" value="C:cytoplasm"/>
    <property type="evidence" value="ECO:0007669"/>
    <property type="project" value="UniProtKB-SubCell"/>
</dbReference>
<dbReference type="EMBL" id="CAIIXF020000009">
    <property type="protein sequence ID" value="CAH1794458.1"/>
    <property type="molecule type" value="Genomic_DNA"/>
</dbReference>
<evidence type="ECO:0000313" key="9">
    <source>
        <dbReference type="Proteomes" id="UP000749559"/>
    </source>
</evidence>
<feature type="region of interest" description="Disordered" evidence="7">
    <location>
        <begin position="610"/>
        <end position="673"/>
    </location>
</feature>
<dbReference type="Gene3D" id="2.40.240.130">
    <property type="match status" value="1"/>
</dbReference>
<dbReference type="GO" id="GO:0008013">
    <property type="term" value="F:beta-catenin binding"/>
    <property type="evidence" value="ECO:0007669"/>
    <property type="project" value="TreeGrafter"/>
</dbReference>
<dbReference type="PANTHER" id="PTHR46102:SF2">
    <property type="entry name" value="AXIN"/>
    <property type="match status" value="1"/>
</dbReference>
<feature type="region of interest" description="Disordered" evidence="7">
    <location>
        <begin position="811"/>
        <end position="892"/>
    </location>
</feature>
<feature type="region of interest" description="Disordered" evidence="7">
    <location>
        <begin position="746"/>
        <end position="799"/>
    </location>
</feature>
<dbReference type="Pfam" id="PF16646">
    <property type="entry name" value="AXIN1_TNKS_BD"/>
    <property type="match status" value="1"/>
</dbReference>
<dbReference type="SUPFAM" id="SSF54236">
    <property type="entry name" value="Ubiquitin-like"/>
    <property type="match status" value="1"/>
</dbReference>
<evidence type="ECO:0000256" key="4">
    <source>
        <dbReference type="ARBA" id="ARBA00022687"/>
    </source>
</evidence>
<evidence type="ECO:0000256" key="5">
    <source>
        <dbReference type="ARBA" id="ARBA00022765"/>
    </source>
</evidence>
<sequence>DWCGTSKRSDVTKCGRHVALIFEFKLFKFHRHFEQATLGFNSVRDDFISKMSVEVHQFLNDSVGGNFTESAPRPPVPGEENELTSNGGHSTRSSGSHKSHASNKSHSSIKSIGSHRSDVSHSPAATPRRSNLDGKNKALALQSQGLSQEDMIAPLGFEPEGSATNSPPFTENSTPPYLKWAESLKFLLEDSDGLQLYKEFLSLEQCYCPVTLDFWFACKGLRQSLLKFTKSQSNDAKERAKIFNLAKVIYRKYIRGDQLSSIISKSIRQTISERVTKKDIELTLFDEAQDSVEKYMTDNTWPIFLKSDIYVQYIQAGGESPKTGSNGSSGSSSARPLSQVGPLPTLHENEELQTDDIDSSQPIHQPMTPVAVAPLTSKSLMATTASRAEASFFKRPEATAGLYLQQCQERSATSSSKNSYPYHVSYTTVSAQDSELQSLSSDAMTDDTMSLTDSSVDGVPIHGRYSIRKSKRIQRSMHRDAAKNKDTSLNMLLVKPRTERAPKDRNIAETDPAKFASDLIDRLLSVKDKREADERMESMLGRVSASEGEESCMDARSISMASSVSKSALAPPAADVPNATLAFQKLMETVGGADESAQSILEDHCSRVWESSAGQTPSRSPGRHSPKEKSPDRAARIQHSLPGTLHKPHKNKKDKEYLSTYSGDSGVGDDKSGLAHTPMYSSLDNYGHGHKHIHHVHHHHHHISKDFKSKHLTAMEIEAQRRAYPSLIYKGEAGKFSMEGLQDQVVKQQQGRGRPSKKTSTAKTKSSETSSNIDSGVSMVYDKPKHDLLPNPSDPNNTKVLAWMLDNEKVTGSTVAPQSDSEKSSSQKRSSHRSLSTNASPALHHRQNKPKSVAPPKQPLQYNASRPGSLERSVPAKPSQPFATDPSMPLIPPPNPTVQLEEAKRRLEETEAAKFTRLRQSKSFTNPINKRTPSPYGQPTQMLPPQMKVPSTTTEEDDIPQSAVTANKQNEKKLSKKTTHSAPSTPSQVDSTIVGYYFCADPIPYRTSVPGKIVTLAQFKALINKKGNYRYFFKCASNDFGSEVVHEEAIDDHAILPMWEGKIVGKVEKIE</sequence>
<organism evidence="8 9">
    <name type="scientific">Owenia fusiformis</name>
    <name type="common">Polychaete worm</name>
    <dbReference type="NCBI Taxonomy" id="6347"/>
    <lineage>
        <taxon>Eukaryota</taxon>
        <taxon>Metazoa</taxon>
        <taxon>Spiralia</taxon>
        <taxon>Lophotrochozoa</taxon>
        <taxon>Annelida</taxon>
        <taxon>Polychaeta</taxon>
        <taxon>Sedentaria</taxon>
        <taxon>Canalipalpata</taxon>
        <taxon>Sabellida</taxon>
        <taxon>Oweniida</taxon>
        <taxon>Oweniidae</taxon>
        <taxon>Owenia</taxon>
    </lineage>
</organism>
<feature type="non-terminal residue" evidence="8">
    <location>
        <position position="1"/>
    </location>
</feature>
<evidence type="ECO:0000256" key="2">
    <source>
        <dbReference type="ARBA" id="ARBA00022490"/>
    </source>
</evidence>
<dbReference type="InterPro" id="IPR044926">
    <property type="entry name" value="RGS_subdomain_2"/>
</dbReference>
<dbReference type="CDD" id="cd11582">
    <property type="entry name" value="Axin_TNKS_binding"/>
    <property type="match status" value="1"/>
</dbReference>
<dbReference type="GO" id="GO:0048468">
    <property type="term" value="P:cell development"/>
    <property type="evidence" value="ECO:0007669"/>
    <property type="project" value="TreeGrafter"/>
</dbReference>
<feature type="compositionally biased region" description="Polar residues" evidence="7">
    <location>
        <begin position="924"/>
        <end position="953"/>
    </location>
</feature>
<comment type="caution">
    <text evidence="8">The sequence shown here is derived from an EMBL/GenBank/DDBJ whole genome shotgun (WGS) entry which is preliminary data.</text>
</comment>
<reference evidence="8" key="1">
    <citation type="submission" date="2022-03" db="EMBL/GenBank/DDBJ databases">
        <authorList>
            <person name="Martin C."/>
        </authorList>
    </citation>
    <scope>NUCLEOTIDE SEQUENCE</scope>
</reference>
<feature type="region of interest" description="Disordered" evidence="7">
    <location>
        <begin position="62"/>
        <end position="134"/>
    </location>
</feature>
<dbReference type="PROSITE" id="PS50132">
    <property type="entry name" value="RGS"/>
    <property type="match status" value="1"/>
</dbReference>
<dbReference type="GO" id="GO:0019901">
    <property type="term" value="F:protein kinase binding"/>
    <property type="evidence" value="ECO:0007669"/>
    <property type="project" value="TreeGrafter"/>
</dbReference>
<keyword evidence="9" id="KW-1185">Reference proteome</keyword>
<dbReference type="InterPro" id="IPR001158">
    <property type="entry name" value="DIX"/>
</dbReference>
<dbReference type="Gene3D" id="1.10.196.10">
    <property type="match status" value="1"/>
</dbReference>
<dbReference type="InterPro" id="IPR032101">
    <property type="entry name" value="Axin_TNKS-bd"/>
</dbReference>
<evidence type="ECO:0000313" key="8">
    <source>
        <dbReference type="EMBL" id="CAH1794458.1"/>
    </source>
</evidence>
<keyword evidence="4" id="KW-0879">Wnt signaling pathway</keyword>
<dbReference type="InterPro" id="IPR043581">
    <property type="entry name" value="Axin-like"/>
</dbReference>
<feature type="compositionally biased region" description="Basic and acidic residues" evidence="7">
    <location>
        <begin position="625"/>
        <end position="635"/>
    </location>
</feature>
<dbReference type="Proteomes" id="UP000749559">
    <property type="component" value="Unassembled WGS sequence"/>
</dbReference>
<feature type="region of interest" description="Disordered" evidence="7">
    <location>
        <begin position="924"/>
        <end position="988"/>
    </location>
</feature>
<name>A0A8J1U4G3_OWEFU</name>
<dbReference type="GO" id="GO:0031625">
    <property type="term" value="F:ubiquitin protein ligase binding"/>
    <property type="evidence" value="ECO:0007669"/>
    <property type="project" value="TreeGrafter"/>
</dbReference>
<dbReference type="SMART" id="SM00315">
    <property type="entry name" value="RGS"/>
    <property type="match status" value="1"/>
</dbReference>
<keyword evidence="6" id="KW-0832">Ubl conjugation</keyword>
<dbReference type="InterPro" id="IPR036305">
    <property type="entry name" value="RGS_sf"/>
</dbReference>
<dbReference type="InterPro" id="IPR029071">
    <property type="entry name" value="Ubiquitin-like_domsf"/>
</dbReference>
<dbReference type="InterPro" id="IPR016137">
    <property type="entry name" value="RGS"/>
</dbReference>
<feature type="region of interest" description="Disordered" evidence="7">
    <location>
        <begin position="320"/>
        <end position="343"/>
    </location>
</feature>
<dbReference type="SMART" id="SM00021">
    <property type="entry name" value="DAX"/>
    <property type="match status" value="1"/>
</dbReference>